<evidence type="ECO:0000313" key="9">
    <source>
        <dbReference type="Proteomes" id="UP000634667"/>
    </source>
</evidence>
<keyword evidence="5 7" id="KW-1133">Transmembrane helix</keyword>
<sequence>MLSFIENFWQLFVLSAPWLLVGLLVAAIMKTWIPMDWLQKQLGGDGVKPVIKGALFGAPLPLCSCGVIPAAMQLRRGGASKGATVAFLSATPETGVDSISVSYVLLGPLMAIVRPLAAISSAIVSGLLVGRTEHTVTNTSLSSDTKAETAPAKSCCASKAVITTPAEPVAAACCPTKAQAEAEVATAKTSCCPSKTATAAAVEPAVAACCPSKAPAKAEVVAAKASCCPSKSTAAAANTKPSFLQQAKSGLAYSTGKLLSDFYLWLLIGLFFAALVQTLVPMDALAQYGSSIWMMLLMVLISVPMYVCATASTPIAAALMLMGISPGAALVFMQAGPATNIATISVVYKELGKRALGAYLFGVIVMSVFFGWLLDVALNYFDISVQGAMQHQHSVLPSWLELAASLLLVALILRIVAKQLQQKWLTPRTA</sequence>
<protein>
    <recommendedName>
        <fullName evidence="10">Permease</fullName>
    </recommendedName>
</protein>
<accession>A0ABQ2WP02</accession>
<dbReference type="Proteomes" id="UP000634667">
    <property type="component" value="Unassembled WGS sequence"/>
</dbReference>
<reference evidence="9" key="1">
    <citation type="journal article" date="2019" name="Int. J. Syst. Evol. Microbiol.">
        <title>The Global Catalogue of Microorganisms (GCM) 10K type strain sequencing project: providing services to taxonomists for standard genome sequencing and annotation.</title>
        <authorList>
            <consortium name="The Broad Institute Genomics Platform"/>
            <consortium name="The Broad Institute Genome Sequencing Center for Infectious Disease"/>
            <person name="Wu L."/>
            <person name="Ma J."/>
        </authorList>
    </citation>
    <scope>NUCLEOTIDE SEQUENCE [LARGE SCALE GENOMIC DNA]</scope>
    <source>
        <strain evidence="9">KCTC 23723</strain>
    </source>
</reference>
<feature type="transmembrane region" description="Helical" evidence="7">
    <location>
        <begin position="356"/>
        <end position="378"/>
    </location>
</feature>
<evidence type="ECO:0000256" key="2">
    <source>
        <dbReference type="ARBA" id="ARBA00006386"/>
    </source>
</evidence>
<evidence type="ECO:0000313" key="8">
    <source>
        <dbReference type="EMBL" id="GGW66384.1"/>
    </source>
</evidence>
<keyword evidence="9" id="KW-1185">Reference proteome</keyword>
<keyword evidence="6 7" id="KW-0472">Membrane</keyword>
<evidence type="ECO:0000256" key="1">
    <source>
        <dbReference type="ARBA" id="ARBA00004651"/>
    </source>
</evidence>
<feature type="transmembrane region" description="Helical" evidence="7">
    <location>
        <begin position="262"/>
        <end position="280"/>
    </location>
</feature>
<keyword evidence="4 7" id="KW-0812">Transmembrane</keyword>
<organism evidence="8 9">
    <name type="scientific">Alishewanella tabrizica</name>
    <dbReference type="NCBI Taxonomy" id="671278"/>
    <lineage>
        <taxon>Bacteria</taxon>
        <taxon>Pseudomonadati</taxon>
        <taxon>Pseudomonadota</taxon>
        <taxon>Gammaproteobacteria</taxon>
        <taxon>Alteromonadales</taxon>
        <taxon>Alteromonadaceae</taxon>
        <taxon>Alishewanella</taxon>
    </lineage>
</organism>
<proteinExistence type="inferred from homology"/>
<feature type="transmembrane region" description="Helical" evidence="7">
    <location>
        <begin position="12"/>
        <end position="33"/>
    </location>
</feature>
<dbReference type="NCBIfam" id="NF033936">
    <property type="entry name" value="CuZnOut_SO0444"/>
    <property type="match status" value="1"/>
</dbReference>
<evidence type="ECO:0000256" key="4">
    <source>
        <dbReference type="ARBA" id="ARBA00022692"/>
    </source>
</evidence>
<dbReference type="RefSeq" id="WP_189483366.1">
    <property type="nucleotide sequence ID" value="NZ_BMYR01000009.1"/>
</dbReference>
<evidence type="ECO:0000256" key="6">
    <source>
        <dbReference type="ARBA" id="ARBA00023136"/>
    </source>
</evidence>
<feature type="transmembrane region" description="Helical" evidence="7">
    <location>
        <begin position="53"/>
        <end position="72"/>
    </location>
</feature>
<feature type="transmembrane region" description="Helical" evidence="7">
    <location>
        <begin position="292"/>
        <end position="309"/>
    </location>
</feature>
<feature type="transmembrane region" description="Helical" evidence="7">
    <location>
        <begin position="316"/>
        <end position="336"/>
    </location>
</feature>
<comment type="similarity">
    <text evidence="2">Belongs to the UPF0718 family.</text>
</comment>
<gene>
    <name evidence="8" type="ORF">GCM10008111_22940</name>
</gene>
<dbReference type="InterPro" id="IPR052923">
    <property type="entry name" value="UPF0718"/>
</dbReference>
<dbReference type="Pfam" id="PF03773">
    <property type="entry name" value="ArsP_1"/>
    <property type="match status" value="1"/>
</dbReference>
<feature type="transmembrane region" description="Helical" evidence="7">
    <location>
        <begin position="399"/>
        <end position="417"/>
    </location>
</feature>
<comment type="subcellular location">
    <subcellularLocation>
        <location evidence="1">Cell membrane</location>
        <topology evidence="1">Multi-pass membrane protein</topology>
    </subcellularLocation>
</comment>
<dbReference type="InterPro" id="IPR005524">
    <property type="entry name" value="DUF318"/>
</dbReference>
<evidence type="ECO:0000256" key="5">
    <source>
        <dbReference type="ARBA" id="ARBA00022989"/>
    </source>
</evidence>
<name>A0ABQ2WP02_9ALTE</name>
<evidence type="ECO:0008006" key="10">
    <source>
        <dbReference type="Google" id="ProtNLM"/>
    </source>
</evidence>
<dbReference type="PANTHER" id="PTHR34184:SF4">
    <property type="entry name" value="UPF0718 PROTEIN YCGR"/>
    <property type="match status" value="1"/>
</dbReference>
<evidence type="ECO:0000256" key="7">
    <source>
        <dbReference type="SAM" id="Phobius"/>
    </source>
</evidence>
<comment type="caution">
    <text evidence="8">The sequence shown here is derived from an EMBL/GenBank/DDBJ whole genome shotgun (WGS) entry which is preliminary data.</text>
</comment>
<keyword evidence="3" id="KW-1003">Cell membrane</keyword>
<evidence type="ECO:0000256" key="3">
    <source>
        <dbReference type="ARBA" id="ARBA00022475"/>
    </source>
</evidence>
<dbReference type="EMBL" id="BMYR01000009">
    <property type="protein sequence ID" value="GGW66384.1"/>
    <property type="molecule type" value="Genomic_DNA"/>
</dbReference>
<dbReference type="PANTHER" id="PTHR34184">
    <property type="entry name" value="UPF0718 PROTEIN YCGR"/>
    <property type="match status" value="1"/>
</dbReference>